<feature type="domain" description="Trimeric autotransporter adhesin YadA-like stalk" evidence="12">
    <location>
        <begin position="18"/>
        <end position="56"/>
    </location>
</feature>
<dbReference type="Proteomes" id="UP000198305">
    <property type="component" value="Unassembled WGS sequence"/>
</dbReference>
<dbReference type="GO" id="GO:0009279">
    <property type="term" value="C:cell outer membrane"/>
    <property type="evidence" value="ECO:0007669"/>
    <property type="project" value="UniProtKB-SubCell"/>
</dbReference>
<dbReference type="InterPro" id="IPR008635">
    <property type="entry name" value="Coiled_stalk_dom"/>
</dbReference>
<name>A0A238YAP5_9PROT</name>
<evidence type="ECO:0000256" key="3">
    <source>
        <dbReference type="ARBA" id="ARBA00005848"/>
    </source>
</evidence>
<evidence type="ECO:0000256" key="2">
    <source>
        <dbReference type="ARBA" id="ARBA00004442"/>
    </source>
</evidence>
<keyword evidence="14" id="KW-1185">Reference proteome</keyword>
<reference evidence="14" key="1">
    <citation type="submission" date="2017-06" db="EMBL/GenBank/DDBJ databases">
        <authorList>
            <person name="Varghese N."/>
            <person name="Submissions S."/>
        </authorList>
    </citation>
    <scope>NUCLEOTIDE SEQUENCE [LARGE SCALE GENOMIC DNA]</scope>
    <source>
        <strain evidence="14">Ca-68</strain>
    </source>
</reference>
<evidence type="ECO:0000256" key="10">
    <source>
        <dbReference type="ARBA" id="ARBA00023237"/>
    </source>
</evidence>
<dbReference type="AlphaFoldDB" id="A0A238YAP5"/>
<keyword evidence="9" id="KW-0472">Membrane</keyword>
<sequence>NNGGPIINSAGINVNNTKITNVAAGTDATDAVNVSQLNDAAAAATTKVAAGTNVNDVAESTNADGSKTYTVNANGTTASAGSTAVTVTAGAKDANNVTDYQVDLAQQTKDDIAQGVEANDTVNNKGLTFTGDSGTTGTKKLGDTVAVNGDDNITTTADADGVKVALNKDLSLTSVTTGNTTINNDGLTIVGGPSVTIGGINAGGTTITNVAAGVNPTDAVNVSQLTAVSTIANMGWNVSAQGANQSNVAPGANVDLGNTDGNIVVSKAADSNDVKFNLADDLAVNNSITVNGGTTITGDTVTTTNVNTTNLKAGDNFYVDNSGAHYNGPITEGDHIVNKNYVDESVNNATSKPLTFAGDTGENIERKLGETVNVKGGATGTLTEGNIGVESNGSDTLTVKLAENVDLGSNGSVTTGNTTVNNSGLSIEGGPSITQSGIDAGGTRITNVAAGVAPTDAVNVSQLEAVAAESGSWNLSSNGGAPVQVSKNATVNVSSGSSGNVTVTQDGTNLTIDTNPDMTANSLTINGGATGSPVVLNNNGLNNGGNTITNVAPGVNGTDAVNVDQLNGGLGYVMHQQHQLRRDAFSGIAGAIAQSSIPQVYQPGKSMVGAGVGYYGGESALAIGASTISDNGSWVLKANASVNTRSNVGVGAGVGFQW</sequence>
<evidence type="ECO:0000256" key="5">
    <source>
        <dbReference type="ARBA" id="ARBA00022452"/>
    </source>
</evidence>
<dbReference type="RefSeq" id="WP_179212040.1">
    <property type="nucleotide sequence ID" value="NZ_FZOA01000002.1"/>
</dbReference>
<dbReference type="SUPFAM" id="SSF101967">
    <property type="entry name" value="Adhesin YadA, collagen-binding domain"/>
    <property type="match status" value="4"/>
</dbReference>
<feature type="domain" description="Trimeric autotransporter adhesin YadA-like stalk" evidence="12">
    <location>
        <begin position="207"/>
        <end position="247"/>
    </location>
</feature>
<keyword evidence="6" id="KW-0812">Transmembrane</keyword>
<dbReference type="Gene3D" id="2.20.70.140">
    <property type="match status" value="2"/>
</dbReference>
<dbReference type="Gene3D" id="3.30.1300.30">
    <property type="entry name" value="GSPII I/J protein-like"/>
    <property type="match status" value="1"/>
</dbReference>
<dbReference type="GO" id="GO:0015031">
    <property type="term" value="P:protein transport"/>
    <property type="evidence" value="ECO:0007669"/>
    <property type="project" value="UniProtKB-KW"/>
</dbReference>
<evidence type="ECO:0000256" key="1">
    <source>
        <dbReference type="ARBA" id="ARBA00004241"/>
    </source>
</evidence>
<evidence type="ECO:0000256" key="9">
    <source>
        <dbReference type="ARBA" id="ARBA00023136"/>
    </source>
</evidence>
<comment type="similarity">
    <text evidence="3">Belongs to the autotransporter-2 (AT-2) (TC 1.B.40) family.</text>
</comment>
<evidence type="ECO:0000259" key="12">
    <source>
        <dbReference type="Pfam" id="PF05662"/>
    </source>
</evidence>
<keyword evidence="7" id="KW-0732">Signal</keyword>
<dbReference type="EMBL" id="FZOA01000002">
    <property type="protein sequence ID" value="SNR68207.1"/>
    <property type="molecule type" value="Genomic_DNA"/>
</dbReference>
<evidence type="ECO:0000256" key="7">
    <source>
        <dbReference type="ARBA" id="ARBA00022729"/>
    </source>
</evidence>
<dbReference type="Pfam" id="PF03895">
    <property type="entry name" value="YadA_anchor"/>
    <property type="match status" value="1"/>
</dbReference>
<keyword evidence="10" id="KW-0998">Cell outer membrane</keyword>
<dbReference type="SUPFAM" id="SSF54523">
    <property type="entry name" value="Pili subunits"/>
    <property type="match status" value="1"/>
</dbReference>
<dbReference type="Gene3D" id="6.20.50.100">
    <property type="match status" value="2"/>
</dbReference>
<dbReference type="InterPro" id="IPR045584">
    <property type="entry name" value="Pilin-like"/>
</dbReference>
<keyword evidence="5" id="KW-1134">Transmembrane beta strand</keyword>
<dbReference type="GO" id="GO:0009986">
    <property type="term" value="C:cell surface"/>
    <property type="evidence" value="ECO:0007669"/>
    <property type="project" value="UniProtKB-SubCell"/>
</dbReference>
<keyword evidence="8" id="KW-0653">Protein transport</keyword>
<evidence type="ECO:0000259" key="11">
    <source>
        <dbReference type="Pfam" id="PF03895"/>
    </source>
</evidence>
<evidence type="ECO:0000313" key="13">
    <source>
        <dbReference type="EMBL" id="SNR68207.1"/>
    </source>
</evidence>
<dbReference type="Pfam" id="PF05662">
    <property type="entry name" value="YadA_stalk"/>
    <property type="match status" value="4"/>
</dbReference>
<feature type="domain" description="Trimeric autotransporter adhesin YadA-like stalk" evidence="12">
    <location>
        <begin position="444"/>
        <end position="482"/>
    </location>
</feature>
<evidence type="ECO:0000256" key="8">
    <source>
        <dbReference type="ARBA" id="ARBA00022927"/>
    </source>
</evidence>
<evidence type="ECO:0000256" key="6">
    <source>
        <dbReference type="ARBA" id="ARBA00022692"/>
    </source>
</evidence>
<evidence type="ECO:0000256" key="4">
    <source>
        <dbReference type="ARBA" id="ARBA00022448"/>
    </source>
</evidence>
<evidence type="ECO:0000313" key="14">
    <source>
        <dbReference type="Proteomes" id="UP000198305"/>
    </source>
</evidence>
<dbReference type="InterPro" id="IPR011049">
    <property type="entry name" value="Serralysin-like_metalloprot_C"/>
</dbReference>
<keyword evidence="4" id="KW-0813">Transport</keyword>
<feature type="non-terminal residue" evidence="13">
    <location>
        <position position="1"/>
    </location>
</feature>
<comment type="subcellular location">
    <subcellularLocation>
        <location evidence="2">Cell outer membrane</location>
    </subcellularLocation>
    <subcellularLocation>
        <location evidence="1">Cell surface</location>
    </subcellularLocation>
</comment>
<feature type="domain" description="Trimeric autotransporter adhesin YadA-like stalk" evidence="12">
    <location>
        <begin position="548"/>
        <end position="567"/>
    </location>
</feature>
<gene>
    <name evidence="13" type="ORF">SAMN05192560_0452</name>
</gene>
<dbReference type="Gene3D" id="2.150.10.10">
    <property type="entry name" value="Serralysin-like metalloprotease, C-terminal"/>
    <property type="match status" value="1"/>
</dbReference>
<organism evidence="13 14">
    <name type="scientific">Methylobacillus rhizosphaerae</name>
    <dbReference type="NCBI Taxonomy" id="551994"/>
    <lineage>
        <taxon>Bacteria</taxon>
        <taxon>Pseudomonadati</taxon>
        <taxon>Pseudomonadota</taxon>
        <taxon>Betaproteobacteria</taxon>
        <taxon>Nitrosomonadales</taxon>
        <taxon>Methylophilaceae</taxon>
        <taxon>Methylobacillus</taxon>
    </lineage>
</organism>
<proteinExistence type="inferred from homology"/>
<dbReference type="InterPro" id="IPR005594">
    <property type="entry name" value="YadA_C"/>
</dbReference>
<protein>
    <submittedName>
        <fullName evidence="13">Autotransporter adhesin</fullName>
    </submittedName>
</protein>
<accession>A0A238YAP5</accession>
<feature type="domain" description="Trimeric autotransporter adhesin YadA-like C-terminal membrane anchor" evidence="11">
    <location>
        <begin position="598"/>
        <end position="658"/>
    </location>
</feature>